<dbReference type="RefSeq" id="WP_013772614.1">
    <property type="nucleotide sequence ID" value="NC_015514.1"/>
</dbReference>
<dbReference type="InterPro" id="IPR032675">
    <property type="entry name" value="LRR_dom_sf"/>
</dbReference>
<dbReference type="Proteomes" id="UP000008460">
    <property type="component" value="Chromosome"/>
</dbReference>
<dbReference type="HOGENOM" id="CLU_896151_0_0_11"/>
<organism evidence="1 2">
    <name type="scientific">Cellulomonas fimi (strain ATCC 484 / DSM 20113 / JCM 1341 / CCUG 24087 / LMG 16345 / NBRC 15513 / NCIMB 8980 / NCTC 7547 / NRS-133)</name>
    <dbReference type="NCBI Taxonomy" id="590998"/>
    <lineage>
        <taxon>Bacteria</taxon>
        <taxon>Bacillati</taxon>
        <taxon>Actinomycetota</taxon>
        <taxon>Actinomycetes</taxon>
        <taxon>Micrococcales</taxon>
        <taxon>Cellulomonadaceae</taxon>
        <taxon>Cellulomonas</taxon>
    </lineage>
</organism>
<protein>
    <submittedName>
        <fullName evidence="1">Uncharacterized protein</fullName>
    </submittedName>
</protein>
<name>F4H2H1_CELFA</name>
<keyword evidence="2" id="KW-1185">Reference proteome</keyword>
<dbReference type="EMBL" id="CP002666">
    <property type="protein sequence ID" value="AEE47591.1"/>
    <property type="molecule type" value="Genomic_DNA"/>
</dbReference>
<dbReference type="STRING" id="590998.Celf_3479"/>
<reference evidence="1 2" key="1">
    <citation type="submission" date="2011-04" db="EMBL/GenBank/DDBJ databases">
        <title>Complete sequence of Cellulomonas fimi ATCC 484.</title>
        <authorList>
            <consortium name="US DOE Joint Genome Institute"/>
            <person name="Lucas S."/>
            <person name="Han J."/>
            <person name="Lapidus A."/>
            <person name="Cheng J.-F."/>
            <person name="Goodwin L."/>
            <person name="Pitluck S."/>
            <person name="Peters L."/>
            <person name="Chertkov O."/>
            <person name="Detter J.C."/>
            <person name="Han C."/>
            <person name="Tapia R."/>
            <person name="Land M."/>
            <person name="Hauser L."/>
            <person name="Kyrpides N."/>
            <person name="Ivanova N."/>
            <person name="Ovchinnikova G."/>
            <person name="Pagani I."/>
            <person name="Mead D."/>
            <person name="Brumm P."/>
            <person name="Woyke T."/>
        </authorList>
    </citation>
    <scope>NUCLEOTIDE SEQUENCE [LARGE SCALE GENOMIC DNA]</scope>
    <source>
        <strain evidence="2">ATCC 484 / DSM 20113 / JCM 1341 / NBRC 15513 / NCIMB 8980 / NCTC 7547</strain>
    </source>
</reference>
<dbReference type="AlphaFoldDB" id="F4H2H1"/>
<accession>F4H2H1</accession>
<dbReference type="eggNOG" id="COG4886">
    <property type="taxonomic scope" value="Bacteria"/>
</dbReference>
<dbReference type="Gene3D" id="3.80.10.10">
    <property type="entry name" value="Ribonuclease Inhibitor"/>
    <property type="match status" value="1"/>
</dbReference>
<evidence type="ECO:0000313" key="2">
    <source>
        <dbReference type="Proteomes" id="UP000008460"/>
    </source>
</evidence>
<proteinExistence type="predicted"/>
<evidence type="ECO:0000313" key="1">
    <source>
        <dbReference type="EMBL" id="AEE47591.1"/>
    </source>
</evidence>
<dbReference type="KEGG" id="cfi:Celf_3479"/>
<sequence>MNEWQEEALQLTAIDRQAELAARQASELVITKPWSSEMAEAIRAGRVTRVVCNYALGFDEPTLDFLRDLPVRELVVLDRRLPSLDAIYTLAPTLELLEITTDPGISLDLLRLPRLQTISADWAQVANTIMALADLRSAAFGAYQPHDLSPLAPLSELTTLSMKDRPRLRSLAGLDALPRLADLGIYLAAELRDISQLRGRATIERLELEACRRLDSTLALEGCTGLRTLSLAEGGQMDTLAPVGELVRLEELYLHGSTRFLDGDLTPIAGLPRLQELRMQNRRHYRPTVAEITAQLPRAA</sequence>
<dbReference type="SUPFAM" id="SSF52058">
    <property type="entry name" value="L domain-like"/>
    <property type="match status" value="1"/>
</dbReference>
<gene>
    <name evidence="1" type="ordered locus">Celf_3479</name>
</gene>